<reference evidence="3" key="1">
    <citation type="journal article" date="2019" name="Int. J. Syst. Evol. Microbiol.">
        <title>The Global Catalogue of Microorganisms (GCM) 10K type strain sequencing project: providing services to taxonomists for standard genome sequencing and annotation.</title>
        <authorList>
            <consortium name="The Broad Institute Genomics Platform"/>
            <consortium name="The Broad Institute Genome Sequencing Center for Infectious Disease"/>
            <person name="Wu L."/>
            <person name="Ma J."/>
        </authorList>
    </citation>
    <scope>NUCLEOTIDE SEQUENCE [LARGE SCALE GENOMIC DNA]</scope>
    <source>
        <strain evidence="3">JCM 14193</strain>
    </source>
</reference>
<feature type="transmembrane region" description="Helical" evidence="1">
    <location>
        <begin position="20"/>
        <end position="36"/>
    </location>
</feature>
<accession>A0ABP3JD63</accession>
<comment type="caution">
    <text evidence="2">The sequence shown here is derived from an EMBL/GenBank/DDBJ whole genome shotgun (WGS) entry which is preliminary data.</text>
</comment>
<gene>
    <name evidence="2" type="ORF">GCM10008935_00100</name>
</gene>
<dbReference type="RefSeq" id="WP_343780793.1">
    <property type="nucleotide sequence ID" value="NZ_BAAACZ010000001.1"/>
</dbReference>
<dbReference type="Pfam" id="PF06196">
    <property type="entry name" value="DUF997"/>
    <property type="match status" value="1"/>
</dbReference>
<dbReference type="EMBL" id="BAAACZ010000001">
    <property type="protein sequence ID" value="GAA0449692.1"/>
    <property type="molecule type" value="Genomic_DNA"/>
</dbReference>
<keyword evidence="1" id="KW-1133">Transmembrane helix</keyword>
<protein>
    <submittedName>
        <fullName evidence="2">YhdT family protein</fullName>
    </submittedName>
</protein>
<keyword evidence="3" id="KW-1185">Reference proteome</keyword>
<keyword evidence="1" id="KW-0812">Transmembrane</keyword>
<keyword evidence="1" id="KW-0472">Membrane</keyword>
<organism evidence="2 3">
    <name type="scientific">Alkalibacillus silvisoli</name>
    <dbReference type="NCBI Taxonomy" id="392823"/>
    <lineage>
        <taxon>Bacteria</taxon>
        <taxon>Bacillati</taxon>
        <taxon>Bacillota</taxon>
        <taxon>Bacilli</taxon>
        <taxon>Bacillales</taxon>
        <taxon>Bacillaceae</taxon>
        <taxon>Alkalibacillus</taxon>
    </lineage>
</organism>
<dbReference type="PANTHER" id="PTHR39174:SF1">
    <property type="entry name" value="INNER MEMBRANE PROTEIN"/>
    <property type="match status" value="1"/>
</dbReference>
<evidence type="ECO:0000313" key="3">
    <source>
        <dbReference type="Proteomes" id="UP001500740"/>
    </source>
</evidence>
<dbReference type="Proteomes" id="UP001500740">
    <property type="component" value="Unassembled WGS sequence"/>
</dbReference>
<dbReference type="InterPro" id="IPR010398">
    <property type="entry name" value="DUF997"/>
</dbReference>
<dbReference type="PANTHER" id="PTHR39174">
    <property type="entry name" value="INNER MEMBRANE PROTEIN-RELATED"/>
    <property type="match status" value="1"/>
</dbReference>
<feature type="transmembrane region" description="Helical" evidence="1">
    <location>
        <begin position="56"/>
        <end position="77"/>
    </location>
</feature>
<evidence type="ECO:0000256" key="1">
    <source>
        <dbReference type="SAM" id="Phobius"/>
    </source>
</evidence>
<evidence type="ECO:0000313" key="2">
    <source>
        <dbReference type="EMBL" id="GAA0449692.1"/>
    </source>
</evidence>
<name>A0ABP3JD63_9BACI</name>
<proteinExistence type="predicted"/>
<sequence>MPKGEKRTDWRFRIANREALIGCGLAIFNIIWWYGFAYTLGSKPPLEYTYILGFPAWFFFSCIVGFIVMVFLVFLVVKFVLKEVPFDEEEGSEKR</sequence>